<dbReference type="GO" id="GO:0042597">
    <property type="term" value="C:periplasmic space"/>
    <property type="evidence" value="ECO:0007669"/>
    <property type="project" value="UniProtKB-SubCell"/>
</dbReference>
<evidence type="ECO:0000313" key="7">
    <source>
        <dbReference type="Proteomes" id="UP000199423"/>
    </source>
</evidence>
<keyword evidence="3 4" id="KW-0732">Signal</keyword>
<keyword evidence="7" id="KW-1185">Reference proteome</keyword>
<comment type="similarity">
    <text evidence="2">Belongs to the bacterial solute-binding protein SsuA/TauA family.</text>
</comment>
<dbReference type="PANTHER" id="PTHR30024:SF47">
    <property type="entry name" value="TAURINE-BINDING PERIPLASMIC PROTEIN"/>
    <property type="match status" value="1"/>
</dbReference>
<evidence type="ECO:0000259" key="5">
    <source>
        <dbReference type="Pfam" id="PF09084"/>
    </source>
</evidence>
<feature type="chain" id="PRO_5011636745" evidence="4">
    <location>
        <begin position="33"/>
        <end position="342"/>
    </location>
</feature>
<dbReference type="OrthoDB" id="7374754at2"/>
<evidence type="ECO:0000256" key="1">
    <source>
        <dbReference type="ARBA" id="ARBA00004418"/>
    </source>
</evidence>
<dbReference type="AlphaFoldDB" id="A0A1I7MTV8"/>
<dbReference type="SUPFAM" id="SSF53850">
    <property type="entry name" value="Periplasmic binding protein-like II"/>
    <property type="match status" value="1"/>
</dbReference>
<organism evidence="6 7">
    <name type="scientific">Hyphomicrobium facile</name>
    <dbReference type="NCBI Taxonomy" id="51670"/>
    <lineage>
        <taxon>Bacteria</taxon>
        <taxon>Pseudomonadati</taxon>
        <taxon>Pseudomonadota</taxon>
        <taxon>Alphaproteobacteria</taxon>
        <taxon>Hyphomicrobiales</taxon>
        <taxon>Hyphomicrobiaceae</taxon>
        <taxon>Hyphomicrobium</taxon>
    </lineage>
</organism>
<gene>
    <name evidence="6" type="ORF">SAMN04488557_0179</name>
</gene>
<reference evidence="7" key="1">
    <citation type="submission" date="2016-10" db="EMBL/GenBank/DDBJ databases">
        <authorList>
            <person name="Varghese N."/>
            <person name="Submissions S."/>
        </authorList>
    </citation>
    <scope>NUCLEOTIDE SEQUENCE [LARGE SCALE GENOMIC DNA]</scope>
    <source>
        <strain evidence="7">DSM 1565</strain>
    </source>
</reference>
<evidence type="ECO:0000256" key="2">
    <source>
        <dbReference type="ARBA" id="ARBA00010742"/>
    </source>
</evidence>
<dbReference type="Gene3D" id="3.40.190.10">
    <property type="entry name" value="Periplasmic binding protein-like II"/>
    <property type="match status" value="2"/>
</dbReference>
<dbReference type="PANTHER" id="PTHR30024">
    <property type="entry name" value="ALIPHATIC SULFONATES-BINDING PROTEIN-RELATED"/>
    <property type="match status" value="1"/>
</dbReference>
<feature type="signal peptide" evidence="4">
    <location>
        <begin position="1"/>
        <end position="32"/>
    </location>
</feature>
<dbReference type="InterPro" id="IPR015168">
    <property type="entry name" value="SsuA/THI5"/>
</dbReference>
<dbReference type="STRING" id="51670.SAMN04488557_0179"/>
<evidence type="ECO:0000313" key="6">
    <source>
        <dbReference type="EMBL" id="SFV25835.1"/>
    </source>
</evidence>
<evidence type="ECO:0000256" key="4">
    <source>
        <dbReference type="SAM" id="SignalP"/>
    </source>
</evidence>
<protein>
    <submittedName>
        <fullName evidence="6">NitT/TauT family transport system substrate-binding protein</fullName>
    </submittedName>
</protein>
<dbReference type="EMBL" id="FPCH01000001">
    <property type="protein sequence ID" value="SFV25835.1"/>
    <property type="molecule type" value="Genomic_DNA"/>
</dbReference>
<dbReference type="Pfam" id="PF09084">
    <property type="entry name" value="NMT1"/>
    <property type="match status" value="1"/>
</dbReference>
<comment type="subcellular location">
    <subcellularLocation>
        <location evidence="1">Periplasm</location>
    </subcellularLocation>
</comment>
<dbReference type="Proteomes" id="UP000199423">
    <property type="component" value="Unassembled WGS sequence"/>
</dbReference>
<proteinExistence type="inferred from homology"/>
<name>A0A1I7MTV8_9HYPH</name>
<feature type="domain" description="SsuA/THI5-like" evidence="5">
    <location>
        <begin position="45"/>
        <end position="250"/>
    </location>
</feature>
<accession>A0A1I7MTV8</accession>
<sequence>MHMTMNVRRVAGAGFAMALGLSVSLAATAARADETIRILCPTWSGFAPVFVAQDLGYFKKLGIDVSIKFEDERANVMAAMARGDIEMDMRTVGEYQGKPRDAQTPGIIIGTIDESLGGDGVLTPGDITSVEQLKGKTVASEPNIPGRLLLQMALKKKGMSLSDLVVKQIATADTVAILTDTSIDAVVSYQPYLSQAVDKVPGRKPHILVSSAQYPGIIVDIITARQDDLKANPEKYKKFMIGIFKAVEYFNTNKADFIKLAAPHFNLTPDEFAASIEGSLVYTGHKENTGYFGKPGAPGTLYGTFDEVMQLNIENGAAENNLKAAEQIDNSIVASITEADLK</sequence>
<evidence type="ECO:0000256" key="3">
    <source>
        <dbReference type="ARBA" id="ARBA00022729"/>
    </source>
</evidence>